<keyword evidence="3" id="KW-1185">Reference proteome</keyword>
<feature type="transmembrane region" description="Helical" evidence="1">
    <location>
        <begin position="122"/>
        <end position="148"/>
    </location>
</feature>
<sequence length="177" mass="19367">MSDSIDDLPPTVKAVRDGWQLTCQGSAVVSGLLAGVAAQLFSYFRDPTNYTRHATSRGLVLALCYGAIFLNIGATIGAFIIIDKMGSIATRAARRDQMSIGRFGGTQIALLQYHGAGKKWKYFVWHWVICFYGGTICLAVLLLTFIVLEENLSIVISMSCLCGFVLLPSLLYFVLND</sequence>
<dbReference type="AlphaFoldDB" id="A0A9P5ZE38"/>
<keyword evidence="1" id="KW-0812">Transmembrane</keyword>
<keyword evidence="1" id="KW-1133">Transmembrane helix</keyword>
<evidence type="ECO:0000313" key="3">
    <source>
        <dbReference type="Proteomes" id="UP000807469"/>
    </source>
</evidence>
<feature type="transmembrane region" description="Helical" evidence="1">
    <location>
        <begin position="59"/>
        <end position="82"/>
    </location>
</feature>
<name>A0A9P5ZE38_9AGAR</name>
<proteinExistence type="predicted"/>
<dbReference type="OrthoDB" id="3225366at2759"/>
<comment type="caution">
    <text evidence="2">The sequence shown here is derived from an EMBL/GenBank/DDBJ whole genome shotgun (WGS) entry which is preliminary data.</text>
</comment>
<protein>
    <recommendedName>
        <fullName evidence="4">Transmembrane protein</fullName>
    </recommendedName>
</protein>
<evidence type="ECO:0000256" key="1">
    <source>
        <dbReference type="SAM" id="Phobius"/>
    </source>
</evidence>
<reference evidence="2" key="1">
    <citation type="submission" date="2020-11" db="EMBL/GenBank/DDBJ databases">
        <authorList>
            <consortium name="DOE Joint Genome Institute"/>
            <person name="Ahrendt S."/>
            <person name="Riley R."/>
            <person name="Andreopoulos W."/>
            <person name="Labutti K."/>
            <person name="Pangilinan J."/>
            <person name="Ruiz-Duenas F.J."/>
            <person name="Barrasa J.M."/>
            <person name="Sanchez-Garcia M."/>
            <person name="Camarero S."/>
            <person name="Miyauchi S."/>
            <person name="Serrano A."/>
            <person name="Linde D."/>
            <person name="Babiker R."/>
            <person name="Drula E."/>
            <person name="Ayuso-Fernandez I."/>
            <person name="Pacheco R."/>
            <person name="Padilla G."/>
            <person name="Ferreira P."/>
            <person name="Barriuso J."/>
            <person name="Kellner H."/>
            <person name="Castanera R."/>
            <person name="Alfaro M."/>
            <person name="Ramirez L."/>
            <person name="Pisabarro A.G."/>
            <person name="Kuo A."/>
            <person name="Tritt A."/>
            <person name="Lipzen A."/>
            <person name="He G."/>
            <person name="Yan M."/>
            <person name="Ng V."/>
            <person name="Cullen D."/>
            <person name="Martin F."/>
            <person name="Rosso M.-N."/>
            <person name="Henrissat B."/>
            <person name="Hibbett D."/>
            <person name="Martinez A.T."/>
            <person name="Grigoriev I.V."/>
        </authorList>
    </citation>
    <scope>NUCLEOTIDE SEQUENCE</scope>
    <source>
        <strain evidence="2">CIRM-BRFM 674</strain>
    </source>
</reference>
<accession>A0A9P5ZE38</accession>
<keyword evidence="1" id="KW-0472">Membrane</keyword>
<feature type="transmembrane region" description="Helical" evidence="1">
    <location>
        <begin position="21"/>
        <end position="44"/>
    </location>
</feature>
<organism evidence="2 3">
    <name type="scientific">Pholiota conissans</name>
    <dbReference type="NCBI Taxonomy" id="109636"/>
    <lineage>
        <taxon>Eukaryota</taxon>
        <taxon>Fungi</taxon>
        <taxon>Dikarya</taxon>
        <taxon>Basidiomycota</taxon>
        <taxon>Agaricomycotina</taxon>
        <taxon>Agaricomycetes</taxon>
        <taxon>Agaricomycetidae</taxon>
        <taxon>Agaricales</taxon>
        <taxon>Agaricineae</taxon>
        <taxon>Strophariaceae</taxon>
        <taxon>Pholiota</taxon>
    </lineage>
</organism>
<dbReference type="Proteomes" id="UP000807469">
    <property type="component" value="Unassembled WGS sequence"/>
</dbReference>
<feature type="transmembrane region" description="Helical" evidence="1">
    <location>
        <begin position="154"/>
        <end position="175"/>
    </location>
</feature>
<dbReference type="EMBL" id="MU155135">
    <property type="protein sequence ID" value="KAF9485458.1"/>
    <property type="molecule type" value="Genomic_DNA"/>
</dbReference>
<gene>
    <name evidence="2" type="ORF">BDN70DRAFT_795763</name>
</gene>
<evidence type="ECO:0000313" key="2">
    <source>
        <dbReference type="EMBL" id="KAF9485458.1"/>
    </source>
</evidence>
<evidence type="ECO:0008006" key="4">
    <source>
        <dbReference type="Google" id="ProtNLM"/>
    </source>
</evidence>